<proteinExistence type="predicted"/>
<feature type="region of interest" description="Disordered" evidence="1">
    <location>
        <begin position="40"/>
        <end position="59"/>
    </location>
</feature>
<keyword evidence="3" id="KW-1185">Reference proteome</keyword>
<gene>
    <name evidence="2" type="ORF">F0344_20880</name>
</gene>
<dbReference type="KEGG" id="sfiy:F0344_20880"/>
<sequence length="59" mass="6448">MLAQQLGIEDADAPIPGDRSMTLTREYVTAFFDQHLRGIHRPLLDGPTPGNPEVSFASP</sequence>
<protein>
    <submittedName>
        <fullName evidence="2">Uncharacterized protein</fullName>
    </submittedName>
</protein>
<dbReference type="Proteomes" id="UP000515307">
    <property type="component" value="Chromosome"/>
</dbReference>
<evidence type="ECO:0000313" key="3">
    <source>
        <dbReference type="Proteomes" id="UP000515307"/>
    </source>
</evidence>
<accession>A0A7G7BN36</accession>
<evidence type="ECO:0000313" key="2">
    <source>
        <dbReference type="EMBL" id="QNE76751.1"/>
    </source>
</evidence>
<dbReference type="AlphaFoldDB" id="A0A7G7BN36"/>
<reference evidence="3" key="1">
    <citation type="submission" date="2019-10" db="EMBL/GenBank/DDBJ databases">
        <title>Antimicrobial potential of Antarctic Bacteria.</title>
        <authorList>
            <person name="Benaud N."/>
            <person name="Edwards R.J."/>
            <person name="Ferrari B.C."/>
        </authorList>
    </citation>
    <scope>NUCLEOTIDE SEQUENCE [LARGE SCALE GENOMIC DNA]</scope>
    <source>
        <strain evidence="3">NBSH44</strain>
    </source>
</reference>
<evidence type="ECO:0000256" key="1">
    <source>
        <dbReference type="SAM" id="MobiDB-lite"/>
    </source>
</evidence>
<organism evidence="2 3">
    <name type="scientific">Streptomyces finlayi</name>
    <dbReference type="NCBI Taxonomy" id="67296"/>
    <lineage>
        <taxon>Bacteria</taxon>
        <taxon>Bacillati</taxon>
        <taxon>Actinomycetota</taxon>
        <taxon>Actinomycetes</taxon>
        <taxon>Kitasatosporales</taxon>
        <taxon>Streptomycetaceae</taxon>
        <taxon>Streptomyces</taxon>
    </lineage>
</organism>
<name>A0A7G7BN36_9ACTN</name>
<dbReference type="EMBL" id="CP045702">
    <property type="protein sequence ID" value="QNE76751.1"/>
    <property type="molecule type" value="Genomic_DNA"/>
</dbReference>